<dbReference type="EMBL" id="GBRH01263363">
    <property type="protein sequence ID" value="JAD34532.1"/>
    <property type="molecule type" value="Transcribed_RNA"/>
</dbReference>
<evidence type="ECO:0000313" key="1">
    <source>
        <dbReference type="EMBL" id="JAD34532.1"/>
    </source>
</evidence>
<reference evidence="1" key="2">
    <citation type="journal article" date="2015" name="Data Brief">
        <title>Shoot transcriptome of the giant reed, Arundo donax.</title>
        <authorList>
            <person name="Barrero R.A."/>
            <person name="Guerrero F.D."/>
            <person name="Moolhuijzen P."/>
            <person name="Goolsby J.A."/>
            <person name="Tidwell J."/>
            <person name="Bellgard S.E."/>
            <person name="Bellgard M.I."/>
        </authorList>
    </citation>
    <scope>NUCLEOTIDE SEQUENCE</scope>
    <source>
        <tissue evidence="1">Shoot tissue taken approximately 20 cm above the soil surface</tissue>
    </source>
</reference>
<dbReference type="AlphaFoldDB" id="A0A0A8ZI53"/>
<sequence>MLHLVEFCKLIQRLKYFISFGVLAQSMLVLPLQCCFSCP</sequence>
<reference evidence="1" key="1">
    <citation type="submission" date="2014-09" db="EMBL/GenBank/DDBJ databases">
        <authorList>
            <person name="Magalhaes I.L.F."/>
            <person name="Oliveira U."/>
            <person name="Santos F.R."/>
            <person name="Vidigal T.H.D.A."/>
            <person name="Brescovit A.D."/>
            <person name="Santos A.J."/>
        </authorList>
    </citation>
    <scope>NUCLEOTIDE SEQUENCE</scope>
    <source>
        <tissue evidence="1">Shoot tissue taken approximately 20 cm above the soil surface</tissue>
    </source>
</reference>
<proteinExistence type="predicted"/>
<protein>
    <submittedName>
        <fullName evidence="1">Uncharacterized protein</fullName>
    </submittedName>
</protein>
<organism evidence="1">
    <name type="scientific">Arundo donax</name>
    <name type="common">Giant reed</name>
    <name type="synonym">Donax arundinaceus</name>
    <dbReference type="NCBI Taxonomy" id="35708"/>
    <lineage>
        <taxon>Eukaryota</taxon>
        <taxon>Viridiplantae</taxon>
        <taxon>Streptophyta</taxon>
        <taxon>Embryophyta</taxon>
        <taxon>Tracheophyta</taxon>
        <taxon>Spermatophyta</taxon>
        <taxon>Magnoliopsida</taxon>
        <taxon>Liliopsida</taxon>
        <taxon>Poales</taxon>
        <taxon>Poaceae</taxon>
        <taxon>PACMAD clade</taxon>
        <taxon>Arundinoideae</taxon>
        <taxon>Arundineae</taxon>
        <taxon>Arundo</taxon>
    </lineage>
</organism>
<accession>A0A0A8ZI53</accession>
<name>A0A0A8ZI53_ARUDO</name>